<dbReference type="AlphaFoldDB" id="A0A8T3DNC1"/>
<dbReference type="InterPro" id="IPR046338">
    <property type="entry name" value="GAIN_dom_sf"/>
</dbReference>
<dbReference type="PRINTS" id="PR00249">
    <property type="entry name" value="GPCRSECRETIN"/>
</dbReference>
<dbReference type="SMART" id="SM00303">
    <property type="entry name" value="GPS"/>
    <property type="match status" value="1"/>
</dbReference>
<proteinExistence type="inferred from homology"/>
<dbReference type="GO" id="GO:0007189">
    <property type="term" value="P:adenylate cyclase-activating G protein-coupled receptor signaling pathway"/>
    <property type="evidence" value="ECO:0007669"/>
    <property type="project" value="TreeGrafter"/>
</dbReference>
<feature type="transmembrane region" description="Helical" evidence="8">
    <location>
        <begin position="889"/>
        <end position="912"/>
    </location>
</feature>
<keyword evidence="9" id="KW-0732">Signal</keyword>
<dbReference type="InterPro" id="IPR000832">
    <property type="entry name" value="GPCR_2_secretin-like"/>
</dbReference>
<feature type="transmembrane region" description="Helical" evidence="8">
    <location>
        <begin position="969"/>
        <end position="991"/>
    </location>
</feature>
<feature type="transmembrane region" description="Helical" evidence="8">
    <location>
        <begin position="810"/>
        <end position="834"/>
    </location>
</feature>
<dbReference type="Pfam" id="PF00002">
    <property type="entry name" value="7tm_2"/>
    <property type="match status" value="1"/>
</dbReference>
<dbReference type="PROSITE" id="PS50261">
    <property type="entry name" value="G_PROTEIN_RECEP_F2_4"/>
    <property type="match status" value="1"/>
</dbReference>
<evidence type="ECO:0000256" key="3">
    <source>
        <dbReference type="ARBA" id="ARBA00022692"/>
    </source>
</evidence>
<evidence type="ECO:0000256" key="8">
    <source>
        <dbReference type="SAM" id="Phobius"/>
    </source>
</evidence>
<keyword evidence="13" id="KW-1185">Reference proteome</keyword>
<comment type="subcellular location">
    <subcellularLocation>
        <location evidence="1">Membrane</location>
        <topology evidence="1">Multi-pass membrane protein</topology>
    </subcellularLocation>
</comment>
<feature type="signal peptide" evidence="9">
    <location>
        <begin position="1"/>
        <end position="22"/>
    </location>
</feature>
<evidence type="ECO:0000313" key="13">
    <source>
        <dbReference type="Proteomes" id="UP000829720"/>
    </source>
</evidence>
<organism evidence="12 13">
    <name type="scientific">Albula goreensis</name>
    <dbReference type="NCBI Taxonomy" id="1534307"/>
    <lineage>
        <taxon>Eukaryota</taxon>
        <taxon>Metazoa</taxon>
        <taxon>Chordata</taxon>
        <taxon>Craniata</taxon>
        <taxon>Vertebrata</taxon>
        <taxon>Euteleostomi</taxon>
        <taxon>Actinopterygii</taxon>
        <taxon>Neopterygii</taxon>
        <taxon>Teleostei</taxon>
        <taxon>Albuliformes</taxon>
        <taxon>Albulidae</taxon>
        <taxon>Albula</taxon>
    </lineage>
</organism>
<accession>A0A8T3DNC1</accession>
<evidence type="ECO:0000256" key="7">
    <source>
        <dbReference type="ARBA" id="ARBA00023180"/>
    </source>
</evidence>
<dbReference type="InterPro" id="IPR000082">
    <property type="entry name" value="SEA_dom"/>
</dbReference>
<dbReference type="InterPro" id="IPR017981">
    <property type="entry name" value="GPCR_2-like_7TM"/>
</dbReference>
<feature type="transmembrane region" description="Helical" evidence="8">
    <location>
        <begin position="736"/>
        <end position="760"/>
    </location>
</feature>
<dbReference type="PROSITE" id="PS50221">
    <property type="entry name" value="GAIN_B"/>
    <property type="match status" value="1"/>
</dbReference>
<keyword evidence="5 8" id="KW-0472">Membrane</keyword>
<evidence type="ECO:0000256" key="5">
    <source>
        <dbReference type="ARBA" id="ARBA00023136"/>
    </source>
</evidence>
<evidence type="ECO:0000259" key="10">
    <source>
        <dbReference type="PROSITE" id="PS50221"/>
    </source>
</evidence>
<dbReference type="GO" id="GO:0004930">
    <property type="term" value="F:G protein-coupled receptor activity"/>
    <property type="evidence" value="ECO:0007669"/>
    <property type="project" value="InterPro"/>
</dbReference>
<dbReference type="FunFam" id="1.20.1070.10:FF:000058">
    <property type="entry name" value="Adhesion G protein-coupled receptor F5"/>
    <property type="match status" value="1"/>
</dbReference>
<keyword evidence="4 8" id="KW-1133">Transmembrane helix</keyword>
<dbReference type="Pfam" id="PF01825">
    <property type="entry name" value="GPS"/>
    <property type="match status" value="1"/>
</dbReference>
<protein>
    <submittedName>
        <fullName evidence="12">Uncharacterized protein</fullName>
    </submittedName>
</protein>
<dbReference type="EMBL" id="JAERUA010000009">
    <property type="protein sequence ID" value="KAI1895735.1"/>
    <property type="molecule type" value="Genomic_DNA"/>
</dbReference>
<reference evidence="12" key="1">
    <citation type="submission" date="2021-01" db="EMBL/GenBank/DDBJ databases">
        <authorList>
            <person name="Zahm M."/>
            <person name="Roques C."/>
            <person name="Cabau C."/>
            <person name="Klopp C."/>
            <person name="Donnadieu C."/>
            <person name="Jouanno E."/>
            <person name="Lampietro C."/>
            <person name="Louis A."/>
            <person name="Herpin A."/>
            <person name="Echchiki A."/>
            <person name="Berthelot C."/>
            <person name="Parey E."/>
            <person name="Roest-Crollius H."/>
            <person name="Braasch I."/>
            <person name="Postlethwait J."/>
            <person name="Bobe J."/>
            <person name="Montfort J."/>
            <person name="Bouchez O."/>
            <person name="Begum T."/>
            <person name="Mejri S."/>
            <person name="Adams A."/>
            <person name="Chen W.-J."/>
            <person name="Guiguen Y."/>
        </authorList>
    </citation>
    <scope>NUCLEOTIDE SEQUENCE</scope>
    <source>
        <tissue evidence="12">Blood</tissue>
    </source>
</reference>
<feature type="transmembrane region" description="Helical" evidence="8">
    <location>
        <begin position="841"/>
        <end position="865"/>
    </location>
</feature>
<evidence type="ECO:0000313" key="12">
    <source>
        <dbReference type="EMBL" id="KAI1895735.1"/>
    </source>
</evidence>
<dbReference type="InterPro" id="IPR000203">
    <property type="entry name" value="GPS"/>
</dbReference>
<evidence type="ECO:0000256" key="4">
    <source>
        <dbReference type="ARBA" id="ARBA00022989"/>
    </source>
</evidence>
<keyword evidence="3 8" id="KW-0812">Transmembrane</keyword>
<dbReference type="PANTHER" id="PTHR45813">
    <property type="entry name" value="IG-LIKE DOMAIN-CONTAINING PROTEIN"/>
    <property type="match status" value="1"/>
</dbReference>
<gene>
    <name evidence="12" type="ORF">AGOR_G00109500</name>
</gene>
<dbReference type="PANTHER" id="PTHR45813:SF2">
    <property type="entry name" value="ADHESION G-PROTEIN COUPLED RECEPTOR F3"/>
    <property type="match status" value="1"/>
</dbReference>
<dbReference type="InterPro" id="IPR051587">
    <property type="entry name" value="Adhesion_GPCR"/>
</dbReference>
<feature type="domain" description="GAIN-B" evidence="10">
    <location>
        <begin position="558"/>
        <end position="727"/>
    </location>
</feature>
<dbReference type="GO" id="GO:0007166">
    <property type="term" value="P:cell surface receptor signaling pathway"/>
    <property type="evidence" value="ECO:0007669"/>
    <property type="project" value="InterPro"/>
</dbReference>
<evidence type="ECO:0000256" key="2">
    <source>
        <dbReference type="ARBA" id="ARBA00007343"/>
    </source>
</evidence>
<comment type="similarity">
    <text evidence="2">Belongs to the G-protein coupled receptor 2 family. Adhesion G-protein coupled receptor (ADGR) subfamily.</text>
</comment>
<feature type="transmembrane region" description="Helical" evidence="8">
    <location>
        <begin position="772"/>
        <end position="790"/>
    </location>
</feature>
<dbReference type="Proteomes" id="UP000829720">
    <property type="component" value="Unassembled WGS sequence"/>
</dbReference>
<dbReference type="OrthoDB" id="10040049at2759"/>
<keyword evidence="7" id="KW-0325">Glycoprotein</keyword>
<feature type="chain" id="PRO_5035741308" evidence="9">
    <location>
        <begin position="23"/>
        <end position="1025"/>
    </location>
</feature>
<dbReference type="Gene3D" id="2.60.220.50">
    <property type="match status" value="1"/>
</dbReference>
<comment type="caution">
    <text evidence="12">The sequence shown here is derived from an EMBL/GenBank/DDBJ whole genome shotgun (WGS) entry which is preliminary data.</text>
</comment>
<dbReference type="SUPFAM" id="SSF81321">
    <property type="entry name" value="Family A G protein-coupled receptor-like"/>
    <property type="match status" value="1"/>
</dbReference>
<evidence type="ECO:0000259" key="11">
    <source>
        <dbReference type="PROSITE" id="PS50261"/>
    </source>
</evidence>
<evidence type="ECO:0000256" key="9">
    <source>
        <dbReference type="SAM" id="SignalP"/>
    </source>
</evidence>
<evidence type="ECO:0000256" key="1">
    <source>
        <dbReference type="ARBA" id="ARBA00004141"/>
    </source>
</evidence>
<feature type="transmembrane region" description="Helical" evidence="8">
    <location>
        <begin position="933"/>
        <end position="957"/>
    </location>
</feature>
<dbReference type="InterPro" id="IPR057244">
    <property type="entry name" value="GAIN_B"/>
</dbReference>
<sequence>MKALALAVLCFLGLIANQVSTAVDTYSTYYAELEMESSALPHITKELEIVNSISLSGSDVTLQYLNITTECNISAGAASCSCKENYIWSNSECSANPQCCNKEQCVVTTINHTPMCIPESRVIITGTITLDELYDPDYADTTSQDFLQKSASLTDILKTSFSELSGFDYLQITKLSQGSVVAHFEMAVNAAFQSSDLAAKVDKVQQNLTAMVAVETSGLVKMKIKEGPVCFHTKQDISCEFVGPAESTWFLGDYLEILTGTDISVVTGPEYSTHLTLFKTSADWRGDYECVFMANNINHTARGYLDIALLPEDIVVTVEPQFPDCYTNKADKTVTIEYKIKDENENYTVSTDTNPDIPPKAVSPDYITYEVSNFLINCKATQEDYDVTLTFKNRLNQTKAVTTTIPVIKDKPFCDNVEDWPKAKNGCTAILPCSDGSVGKRERKCNATGKWEDEISYCVYKPLSSILDDALRILKGLGSIRTNAHTVFARMANTTTKTNDIKSYANINASVEIFSAMSNATRNSSETSKPISEETLQNILVSASNILNENLNNSWKPQTENTANYNLSPKYMHSIENLALNTNMSDTKMVKKQNIEFQYCRDGCENQVFNVSVERESKGAPLKVIGFKTLADILPNTFNNDKSVESSSIVVSATLDEEGSGDIKLTFQLNKKRPHNHNAYCVFWDYGKNEWSKNGCTLKKKDQQDQIICECNHLTSFSTLMSKYPVKLPFIDELTYIGLGISICSLILCIVIEALVWNSVVKSSVAHFRHTALVNISLCLLLADICFLASDFIGGRKEDICPILVVLKHFLYLAMFFWMLCLSVMLLHKLIFVFHQVRKKVYLAFSISLGYVCPALIVMISYLFYDNGKTYYNKESCWLTYTGLLEGSIHAFILPVGVIIFINLFSLVVVISKLLRPSVSEGEKGDEKEMAKSILKAVVFLTPIFGITWILGFFVLIVDLSDGLIPKLVHYLFTLFNAFQGLFILLTGCFGEQKVREALLKYLTSVSKSTKSETSSRFTSSFTKK</sequence>
<dbReference type="GO" id="GO:0016020">
    <property type="term" value="C:membrane"/>
    <property type="evidence" value="ECO:0007669"/>
    <property type="project" value="UniProtKB-SubCell"/>
</dbReference>
<feature type="domain" description="G-protein coupled receptors family 2 profile 2" evidence="11">
    <location>
        <begin position="731"/>
        <end position="992"/>
    </location>
</feature>
<name>A0A8T3DNC1_9TELE</name>
<dbReference type="Gene3D" id="1.20.1070.10">
    <property type="entry name" value="Rhodopsin 7-helix transmembrane proteins"/>
    <property type="match status" value="1"/>
</dbReference>
<evidence type="ECO:0000256" key="6">
    <source>
        <dbReference type="ARBA" id="ARBA00023157"/>
    </source>
</evidence>
<keyword evidence="6" id="KW-1015">Disulfide bond</keyword>
<dbReference type="Pfam" id="PF01390">
    <property type="entry name" value="SEA"/>
    <property type="match status" value="1"/>
</dbReference>